<dbReference type="InterPro" id="IPR050707">
    <property type="entry name" value="HTH_MetabolicPath_Reg"/>
</dbReference>
<dbReference type="InterPro" id="IPR029016">
    <property type="entry name" value="GAF-like_dom_sf"/>
</dbReference>
<comment type="caution">
    <text evidence="7">The sequence shown here is derived from an EMBL/GenBank/DDBJ whole genome shotgun (WGS) entry which is preliminary data.</text>
</comment>
<dbReference type="PROSITE" id="PS51078">
    <property type="entry name" value="ICLR_ED"/>
    <property type="match status" value="1"/>
</dbReference>
<name>A0ABT6AW79_9BURK</name>
<organism evidence="7 8">
    <name type="scientific">Cupriavidus basilensis</name>
    <dbReference type="NCBI Taxonomy" id="68895"/>
    <lineage>
        <taxon>Bacteria</taxon>
        <taxon>Pseudomonadati</taxon>
        <taxon>Pseudomonadota</taxon>
        <taxon>Betaproteobacteria</taxon>
        <taxon>Burkholderiales</taxon>
        <taxon>Burkholderiaceae</taxon>
        <taxon>Cupriavidus</taxon>
    </lineage>
</organism>
<dbReference type="RefSeq" id="WP_276267230.1">
    <property type="nucleotide sequence ID" value="NZ_JARJLM010000464.1"/>
</dbReference>
<dbReference type="SMART" id="SM00346">
    <property type="entry name" value="HTH_ICLR"/>
    <property type="match status" value="1"/>
</dbReference>
<dbReference type="EMBL" id="JARJLM010000464">
    <property type="protein sequence ID" value="MDF3836888.1"/>
    <property type="molecule type" value="Genomic_DNA"/>
</dbReference>
<dbReference type="PANTHER" id="PTHR30136">
    <property type="entry name" value="HELIX-TURN-HELIX TRANSCRIPTIONAL REGULATOR, ICLR FAMILY"/>
    <property type="match status" value="1"/>
</dbReference>
<feature type="region of interest" description="Disordered" evidence="4">
    <location>
        <begin position="38"/>
        <end position="87"/>
    </location>
</feature>
<dbReference type="SUPFAM" id="SSF46785">
    <property type="entry name" value="Winged helix' DNA-binding domain"/>
    <property type="match status" value="1"/>
</dbReference>
<keyword evidence="2" id="KW-0238">DNA-binding</keyword>
<dbReference type="Pfam" id="PF01614">
    <property type="entry name" value="IclR_C"/>
    <property type="match status" value="1"/>
</dbReference>
<evidence type="ECO:0000256" key="1">
    <source>
        <dbReference type="ARBA" id="ARBA00023015"/>
    </source>
</evidence>
<gene>
    <name evidence="7" type="ORF">P3W85_28640</name>
</gene>
<dbReference type="InterPro" id="IPR036390">
    <property type="entry name" value="WH_DNA-bd_sf"/>
</dbReference>
<evidence type="ECO:0000313" key="8">
    <source>
        <dbReference type="Proteomes" id="UP001216674"/>
    </source>
</evidence>
<protein>
    <submittedName>
        <fullName evidence="7">IclR family transcriptional regulator</fullName>
    </submittedName>
</protein>
<dbReference type="InterPro" id="IPR036388">
    <property type="entry name" value="WH-like_DNA-bd_sf"/>
</dbReference>
<accession>A0ABT6AW79</accession>
<dbReference type="PROSITE" id="PS51077">
    <property type="entry name" value="HTH_ICLR"/>
    <property type="match status" value="1"/>
</dbReference>
<keyword evidence="8" id="KW-1185">Reference proteome</keyword>
<evidence type="ECO:0000259" key="6">
    <source>
        <dbReference type="PROSITE" id="PS51078"/>
    </source>
</evidence>
<dbReference type="Gene3D" id="1.10.10.10">
    <property type="entry name" value="Winged helix-like DNA-binding domain superfamily/Winged helix DNA-binding domain"/>
    <property type="match status" value="1"/>
</dbReference>
<evidence type="ECO:0000259" key="5">
    <source>
        <dbReference type="PROSITE" id="PS51077"/>
    </source>
</evidence>
<evidence type="ECO:0000256" key="3">
    <source>
        <dbReference type="ARBA" id="ARBA00023163"/>
    </source>
</evidence>
<dbReference type="Proteomes" id="UP001216674">
    <property type="component" value="Unassembled WGS sequence"/>
</dbReference>
<dbReference type="PANTHER" id="PTHR30136:SF33">
    <property type="entry name" value="TRANSCRIPTIONAL REGULATORY PROTEIN"/>
    <property type="match status" value="1"/>
</dbReference>
<feature type="domain" description="HTH iclR-type" evidence="5">
    <location>
        <begin position="88"/>
        <end position="150"/>
    </location>
</feature>
<feature type="compositionally biased region" description="Polar residues" evidence="4">
    <location>
        <begin position="62"/>
        <end position="87"/>
    </location>
</feature>
<reference evidence="7 8" key="1">
    <citation type="submission" date="2023-03" db="EMBL/GenBank/DDBJ databases">
        <title>Draft assemblies of triclosan tolerant bacteria isolated from returned activated sludge.</title>
        <authorList>
            <person name="Van Hamelsveld S."/>
        </authorList>
    </citation>
    <scope>NUCLEOTIDE SEQUENCE [LARGE SCALE GENOMIC DNA]</scope>
    <source>
        <strain evidence="7 8">GW210010_S58</strain>
    </source>
</reference>
<keyword evidence="1" id="KW-0805">Transcription regulation</keyword>
<dbReference type="Gene3D" id="3.30.450.40">
    <property type="match status" value="1"/>
</dbReference>
<dbReference type="InterPro" id="IPR014757">
    <property type="entry name" value="Tscrpt_reg_IclR_C"/>
</dbReference>
<evidence type="ECO:0000256" key="2">
    <source>
        <dbReference type="ARBA" id="ARBA00023125"/>
    </source>
</evidence>
<feature type="domain" description="IclR-ED" evidence="6">
    <location>
        <begin position="151"/>
        <end position="335"/>
    </location>
</feature>
<sequence length="340" mass="36869">MATGSGKWKGTQYSPTCVAALHYNFEYRNYAALPGQTGETAANRLPDSQPRSGADPRLAFQPDSSTNMPSTRELTHSTGRFTRQTEGSQSLERGLLLLRAFRVGSSSLTNAELAARTGLPRPTVSRLTRSLVDSGFLRYDTTERAYRLAAVVVSLADAFHQSTAVPNIALPLMREIAEAEKVNVGLAVPDQTAMVYLAAVRHSGDSVSRTRRVAPGTRIPMELTSIGMAWLAAVPAGLRDHFLARIEARAGDEWPAVHKELSRGIAQAQAQGYCTANYQPGHLTAVGAAFRGPDHQWYGLNISFPHKPSEKPRDVARYAPLLLGLIERISVSCGVDDGEE</sequence>
<keyword evidence="3" id="KW-0804">Transcription</keyword>
<dbReference type="Pfam" id="PF09339">
    <property type="entry name" value="HTH_IclR"/>
    <property type="match status" value="1"/>
</dbReference>
<proteinExistence type="predicted"/>
<dbReference type="InterPro" id="IPR005471">
    <property type="entry name" value="Tscrpt_reg_IclR_N"/>
</dbReference>
<evidence type="ECO:0000256" key="4">
    <source>
        <dbReference type="SAM" id="MobiDB-lite"/>
    </source>
</evidence>
<evidence type="ECO:0000313" key="7">
    <source>
        <dbReference type="EMBL" id="MDF3836888.1"/>
    </source>
</evidence>
<dbReference type="SUPFAM" id="SSF55781">
    <property type="entry name" value="GAF domain-like"/>
    <property type="match status" value="1"/>
</dbReference>